<feature type="domain" description="FAD-binding PCMH-type" evidence="3">
    <location>
        <begin position="2"/>
        <end position="178"/>
    </location>
</feature>
<accession>A0A1G7K5X6</accession>
<proteinExistence type="predicted"/>
<dbReference type="PANTHER" id="PTHR11748:SF103">
    <property type="entry name" value="GLYCOLATE OXIDASE SUBUNIT GLCE"/>
    <property type="match status" value="1"/>
</dbReference>
<dbReference type="GO" id="GO:0071949">
    <property type="term" value="F:FAD binding"/>
    <property type="evidence" value="ECO:0007669"/>
    <property type="project" value="InterPro"/>
</dbReference>
<evidence type="ECO:0000259" key="3">
    <source>
        <dbReference type="PROSITE" id="PS51387"/>
    </source>
</evidence>
<sequence length="379" mass="40292">MSILATVKDISCNTEAQLADMIRAGGPFVVTGGGTSRIGLAEGDRLLWTGAQFDYDPGALTLVVSAGMAVDAVSAQLAVEHQRLAFEPPDLAPLLERAGVRSMGGMVASNASGPRRVAVGACRDACLGVRFVNGRGEIVKNGGRVMKNVTGLDLVKLMAGSQGTLGILTEVSLKTQPIPETTATLIFEGQTEVEAVNTMSRALGTPFDITGAAHLRQGADGTPARTLLRLEGMESAVRYRVEALHQRLSDLGAADVEWDQAHNGEIWRAIRDVTRFVGVPGDVWRVSVTPSEAPGLVAALQPEDVIYDWGGGRLWLLTTAGTDVRAKMGKGHATLVRASDETKRTLGVFPPENRIVAQLSKGLRQKFDPEQKFNPGMMG</sequence>
<dbReference type="InterPro" id="IPR016169">
    <property type="entry name" value="FAD-bd_PCMH_sub2"/>
</dbReference>
<dbReference type="Gene3D" id="3.30.465.10">
    <property type="match status" value="1"/>
</dbReference>
<dbReference type="AlphaFoldDB" id="A0A1G7K5X6"/>
<dbReference type="InterPro" id="IPR036318">
    <property type="entry name" value="FAD-bd_PCMH-like_sf"/>
</dbReference>
<dbReference type="PANTHER" id="PTHR11748">
    <property type="entry name" value="D-LACTATE DEHYDROGENASE"/>
    <property type="match status" value="1"/>
</dbReference>
<dbReference type="GO" id="GO:0003824">
    <property type="term" value="F:catalytic activity"/>
    <property type="evidence" value="ECO:0007669"/>
    <property type="project" value="InterPro"/>
</dbReference>
<evidence type="ECO:0000256" key="1">
    <source>
        <dbReference type="ARBA" id="ARBA00022630"/>
    </source>
</evidence>
<name>A0A1G7K5X6_9RHOB</name>
<gene>
    <name evidence="4" type="ORF">SAMN04488117_103338</name>
</gene>
<organism evidence="4 5">
    <name type="scientific">Celeribacter baekdonensis</name>
    <dbReference type="NCBI Taxonomy" id="875171"/>
    <lineage>
        <taxon>Bacteria</taxon>
        <taxon>Pseudomonadati</taxon>
        <taxon>Pseudomonadota</taxon>
        <taxon>Alphaproteobacteria</taxon>
        <taxon>Rhodobacterales</taxon>
        <taxon>Roseobacteraceae</taxon>
        <taxon>Celeribacter</taxon>
    </lineage>
</organism>
<dbReference type="SUPFAM" id="SSF55103">
    <property type="entry name" value="FAD-linked oxidases, C-terminal domain"/>
    <property type="match status" value="1"/>
</dbReference>
<evidence type="ECO:0000313" key="4">
    <source>
        <dbReference type="EMBL" id="SDF32542.1"/>
    </source>
</evidence>
<dbReference type="InterPro" id="IPR016164">
    <property type="entry name" value="FAD-linked_Oxase-like_C"/>
</dbReference>
<keyword evidence="1" id="KW-0285">Flavoprotein</keyword>
<dbReference type="RefSeq" id="WP_176832848.1">
    <property type="nucleotide sequence ID" value="NZ_FNBL01000003.1"/>
</dbReference>
<keyword evidence="2" id="KW-0274">FAD</keyword>
<dbReference type="InterPro" id="IPR006094">
    <property type="entry name" value="Oxid_FAD_bind_N"/>
</dbReference>
<evidence type="ECO:0000256" key="2">
    <source>
        <dbReference type="ARBA" id="ARBA00022827"/>
    </source>
</evidence>
<dbReference type="Proteomes" id="UP000182284">
    <property type="component" value="Unassembled WGS sequence"/>
</dbReference>
<evidence type="ECO:0000313" key="5">
    <source>
        <dbReference type="Proteomes" id="UP000182284"/>
    </source>
</evidence>
<protein>
    <submittedName>
        <fullName evidence="4">Glycolate oxidase FAD binding subunit</fullName>
    </submittedName>
</protein>
<dbReference type="PROSITE" id="PS51387">
    <property type="entry name" value="FAD_PCMH"/>
    <property type="match status" value="1"/>
</dbReference>
<dbReference type="EMBL" id="FNBL01000003">
    <property type="protein sequence ID" value="SDF32542.1"/>
    <property type="molecule type" value="Genomic_DNA"/>
</dbReference>
<dbReference type="InterPro" id="IPR016166">
    <property type="entry name" value="FAD-bd_PCMH"/>
</dbReference>
<dbReference type="SUPFAM" id="SSF56176">
    <property type="entry name" value="FAD-binding/transporter-associated domain-like"/>
    <property type="match status" value="1"/>
</dbReference>
<reference evidence="4 5" key="1">
    <citation type="submission" date="2016-10" db="EMBL/GenBank/DDBJ databases">
        <authorList>
            <person name="de Groot N.N."/>
        </authorList>
    </citation>
    <scope>NUCLEOTIDE SEQUENCE [LARGE SCALE GENOMIC DNA]</scope>
    <source>
        <strain evidence="4 5">DSM 27375</strain>
    </source>
</reference>
<dbReference type="Pfam" id="PF01565">
    <property type="entry name" value="FAD_binding_4"/>
    <property type="match status" value="1"/>
</dbReference>